<dbReference type="Proteomes" id="UP000003806">
    <property type="component" value="Chromosome"/>
</dbReference>
<evidence type="ECO:0000313" key="4">
    <source>
        <dbReference type="EMBL" id="EHM13707.1"/>
    </source>
</evidence>
<dbReference type="InterPro" id="IPR022877">
    <property type="entry name" value="UPF0173"/>
</dbReference>
<dbReference type="SMART" id="SM00849">
    <property type="entry name" value="Lactamase_B"/>
    <property type="match status" value="1"/>
</dbReference>
<dbReference type="HAMAP" id="MF_00457">
    <property type="entry name" value="UPF0173"/>
    <property type="match status" value="1"/>
</dbReference>
<protein>
    <recommendedName>
        <fullName evidence="2">UPF0173 metal-dependent hydrolase JonanDRAFT_1343</fullName>
    </recommendedName>
</protein>
<dbReference type="HOGENOM" id="CLU_070010_4_0_0"/>
<dbReference type="EMBL" id="CM001376">
    <property type="protein sequence ID" value="EHM13707.1"/>
    <property type="molecule type" value="Genomic_DNA"/>
</dbReference>
<dbReference type="AlphaFoldDB" id="H0UMK4"/>
<keyword evidence="1 2" id="KW-0378">Hydrolase</keyword>
<dbReference type="Pfam" id="PF12706">
    <property type="entry name" value="Lactamase_B_2"/>
    <property type="match status" value="1"/>
</dbReference>
<keyword evidence="5" id="KW-1185">Reference proteome</keyword>
<dbReference type="InterPro" id="IPR036866">
    <property type="entry name" value="RibonucZ/Hydroxyglut_hydro"/>
</dbReference>
<dbReference type="RefSeq" id="WP_008523273.1">
    <property type="nucleotide sequence ID" value="NZ_CM001376.1"/>
</dbReference>
<dbReference type="Gene3D" id="3.60.15.10">
    <property type="entry name" value="Ribonuclease Z/Hydroxyacylglutathione hydrolase-like"/>
    <property type="match status" value="1"/>
</dbReference>
<organism evidence="4 5">
    <name type="scientific">Jonquetella anthropi DSM 22815</name>
    <dbReference type="NCBI Taxonomy" id="885272"/>
    <lineage>
        <taxon>Bacteria</taxon>
        <taxon>Thermotogati</taxon>
        <taxon>Synergistota</taxon>
        <taxon>Synergistia</taxon>
        <taxon>Synergistales</taxon>
        <taxon>Dethiosulfovibrionaceae</taxon>
        <taxon>Jonquetella</taxon>
    </lineage>
</organism>
<dbReference type="OrthoDB" id="9789133at2"/>
<proteinExistence type="inferred from homology"/>
<evidence type="ECO:0000313" key="5">
    <source>
        <dbReference type="Proteomes" id="UP000003806"/>
    </source>
</evidence>
<evidence type="ECO:0000259" key="3">
    <source>
        <dbReference type="SMART" id="SM00849"/>
    </source>
</evidence>
<dbReference type="eggNOG" id="COG2220">
    <property type="taxonomic scope" value="Bacteria"/>
</dbReference>
<dbReference type="InterPro" id="IPR050114">
    <property type="entry name" value="UPF0173_UPF0282_UlaG_hydrolase"/>
</dbReference>
<evidence type="ECO:0000256" key="1">
    <source>
        <dbReference type="ARBA" id="ARBA00022801"/>
    </source>
</evidence>
<dbReference type="PANTHER" id="PTHR43546:SF3">
    <property type="entry name" value="UPF0173 METAL-DEPENDENT HYDROLASE MJ1163"/>
    <property type="match status" value="1"/>
</dbReference>
<feature type="domain" description="Metallo-beta-lactamase" evidence="3">
    <location>
        <begin position="7"/>
        <end position="192"/>
    </location>
</feature>
<comment type="similarity">
    <text evidence="2">Belongs to the UPF0173 family.</text>
</comment>
<reference evidence="4 5" key="1">
    <citation type="submission" date="2011-11" db="EMBL/GenBank/DDBJ databases">
        <title>The Noncontiguous Finished genome of Jonquetella anthropi DSM 22815.</title>
        <authorList>
            <consortium name="US DOE Joint Genome Institute (JGI-PGF)"/>
            <person name="Lucas S."/>
            <person name="Copeland A."/>
            <person name="Lapidus A."/>
            <person name="Glavina del Rio T."/>
            <person name="Dalin E."/>
            <person name="Tice H."/>
            <person name="Bruce D."/>
            <person name="Goodwin L."/>
            <person name="Pitluck S."/>
            <person name="Peters L."/>
            <person name="Mikhailova N."/>
            <person name="Held B."/>
            <person name="Kyrpides N."/>
            <person name="Mavromatis K."/>
            <person name="Ivanova N."/>
            <person name="Markowitz V."/>
            <person name="Cheng J.-F."/>
            <person name="Hugenholtz P."/>
            <person name="Woyke T."/>
            <person name="Wu D."/>
            <person name="Gronow S."/>
            <person name="Wellnitz S."/>
            <person name="Brambilla E."/>
            <person name="Klenk H.-P."/>
            <person name="Eisen J.A."/>
        </authorList>
    </citation>
    <scope>NUCLEOTIDE SEQUENCE [LARGE SCALE GENOMIC DNA]</scope>
    <source>
        <strain evidence="4 5">DSM 22815</strain>
    </source>
</reference>
<dbReference type="NCBIfam" id="NF001911">
    <property type="entry name" value="PRK00685.1"/>
    <property type="match status" value="1"/>
</dbReference>
<dbReference type="STRING" id="885272.JonanDRAFT_1343"/>
<evidence type="ECO:0000256" key="2">
    <source>
        <dbReference type="HAMAP-Rule" id="MF_00457"/>
    </source>
</evidence>
<name>H0UMK4_9BACT</name>
<dbReference type="GO" id="GO:0016787">
    <property type="term" value="F:hydrolase activity"/>
    <property type="evidence" value="ECO:0007669"/>
    <property type="project" value="UniProtKB-UniRule"/>
</dbReference>
<accession>H0UMK4</accession>
<dbReference type="InterPro" id="IPR001279">
    <property type="entry name" value="Metallo-B-lactamas"/>
</dbReference>
<sequence length="229" mass="24186">MKLTFLGHSAFVLESSDGRIIVDPFLSGNPLCPVPIDRIGKLDTILVTHGHGDHLGDTVALARRDGAAVVCVPEIGHWLAGQGVSRRVEMNLGGTARFPWGSAKMTPALHSSSIATPSGLVDGGVCCGFLIRMGGATVYHAGDTCLTSDFALLANQSVDVALLPVGGHYTMDEWDAAQAMSMIWPTCVVPMHYDTFPAIGADMKRLESLVPPSVQFCPLKSGESLELSA</sequence>
<dbReference type="PANTHER" id="PTHR43546">
    <property type="entry name" value="UPF0173 METAL-DEPENDENT HYDROLASE MJ1163-RELATED"/>
    <property type="match status" value="1"/>
</dbReference>
<dbReference type="SUPFAM" id="SSF56281">
    <property type="entry name" value="Metallo-hydrolase/oxidoreductase"/>
    <property type="match status" value="1"/>
</dbReference>
<gene>
    <name evidence="4" type="ORF">JonanDRAFT_1343</name>
</gene>